<protein>
    <submittedName>
        <fullName evidence="1">Uncharacterized protein</fullName>
    </submittedName>
</protein>
<comment type="caution">
    <text evidence="1">The sequence shown here is derived from an EMBL/GenBank/DDBJ whole genome shotgun (WGS) entry which is preliminary data.</text>
</comment>
<evidence type="ECO:0000313" key="2">
    <source>
        <dbReference type="Proteomes" id="UP000029223"/>
    </source>
</evidence>
<dbReference type="EMBL" id="BBMS01000071">
    <property type="protein sequence ID" value="GAL29690.1"/>
    <property type="molecule type" value="Genomic_DNA"/>
</dbReference>
<keyword evidence="2" id="KW-1185">Reference proteome</keyword>
<name>A0ABQ0JN10_9VIBR</name>
<organism evidence="1 2">
    <name type="scientific">Vibrio variabilis</name>
    <dbReference type="NCBI Taxonomy" id="990271"/>
    <lineage>
        <taxon>Bacteria</taxon>
        <taxon>Pseudomonadati</taxon>
        <taxon>Pseudomonadota</taxon>
        <taxon>Gammaproteobacteria</taxon>
        <taxon>Vibrionales</taxon>
        <taxon>Vibrionaceae</taxon>
        <taxon>Vibrio</taxon>
    </lineage>
</organism>
<accession>A0ABQ0JN10</accession>
<sequence length="48" mass="5249">MPESSSSIHCPHCGELIALIGMDVKRLDMEGLCAYCLTPIKLEEGDEL</sequence>
<gene>
    <name evidence="1" type="ORF">JCM19239_6038</name>
</gene>
<dbReference type="Proteomes" id="UP000029223">
    <property type="component" value="Unassembled WGS sequence"/>
</dbReference>
<reference evidence="2" key="1">
    <citation type="submission" date="2014-09" db="EMBL/GenBank/DDBJ databases">
        <title>Vibrio variabilis JCM 19239. (C206) whole genome shotgun sequence.</title>
        <authorList>
            <person name="Sawabe T."/>
            <person name="Meirelles P."/>
            <person name="Nakanishi M."/>
            <person name="Sayaka M."/>
            <person name="Hattori M."/>
            <person name="Ohkuma M."/>
        </authorList>
    </citation>
    <scope>NUCLEOTIDE SEQUENCE [LARGE SCALE GENOMIC DNA]</scope>
    <source>
        <strain evidence="2">JCM 19239</strain>
    </source>
</reference>
<evidence type="ECO:0000313" key="1">
    <source>
        <dbReference type="EMBL" id="GAL29690.1"/>
    </source>
</evidence>
<proteinExistence type="predicted"/>